<dbReference type="OrthoDB" id="427172at2759"/>
<organism evidence="2 3">
    <name type="scientific">Symbiodinium natans</name>
    <dbReference type="NCBI Taxonomy" id="878477"/>
    <lineage>
        <taxon>Eukaryota</taxon>
        <taxon>Sar</taxon>
        <taxon>Alveolata</taxon>
        <taxon>Dinophyceae</taxon>
        <taxon>Suessiales</taxon>
        <taxon>Symbiodiniaceae</taxon>
        <taxon>Symbiodinium</taxon>
    </lineage>
</organism>
<evidence type="ECO:0000256" key="1">
    <source>
        <dbReference type="SAM" id="MobiDB-lite"/>
    </source>
</evidence>
<evidence type="ECO:0000313" key="3">
    <source>
        <dbReference type="Proteomes" id="UP000604046"/>
    </source>
</evidence>
<accession>A0A812PXH1</accession>
<keyword evidence="3" id="KW-1185">Reference proteome</keyword>
<evidence type="ECO:0000313" key="2">
    <source>
        <dbReference type="EMBL" id="CAE7367150.1"/>
    </source>
</evidence>
<dbReference type="Proteomes" id="UP000604046">
    <property type="component" value="Unassembled WGS sequence"/>
</dbReference>
<gene>
    <name evidence="2" type="ORF">SNAT2548_LOCUS19952</name>
</gene>
<comment type="caution">
    <text evidence="2">The sequence shown here is derived from an EMBL/GenBank/DDBJ whole genome shotgun (WGS) entry which is preliminary data.</text>
</comment>
<sequence length="317" mass="35198">MCQGADSDFEEPSATSTWETRHGGQRCDSLCSATGCADLGRCFTAFKKPEAPKFARSRLLKSLDWTRYHLWVLFVDSCEPSYARSRLCRFFFEKVCQGHSTASLLYCAAGGLEDTQNEEMDLELPASVPDLHSGDLQNLVVPPYMFTPMDFSMYDVVVAADEATADAIRKRLRETGQSDRDELCVLTDFMDAYDVLLEAEQENPVLEPAPGVGQGLLSQEGLARLMPGQPLRGTPPPRPVGPPLPGLPSAWQELWSVANSSIDELSDTGKRLMEQRMGPMRSRNTGKPRATREVGRLLAMLATSASIPQNMRWWNDE</sequence>
<feature type="non-terminal residue" evidence="2">
    <location>
        <position position="1"/>
    </location>
</feature>
<dbReference type="AlphaFoldDB" id="A0A812PXH1"/>
<reference evidence="2" key="1">
    <citation type="submission" date="2021-02" db="EMBL/GenBank/DDBJ databases">
        <authorList>
            <person name="Dougan E. K."/>
            <person name="Rhodes N."/>
            <person name="Thang M."/>
            <person name="Chan C."/>
        </authorList>
    </citation>
    <scope>NUCLEOTIDE SEQUENCE</scope>
</reference>
<proteinExistence type="predicted"/>
<protein>
    <submittedName>
        <fullName evidence="2">Uncharacterized protein</fullName>
    </submittedName>
</protein>
<name>A0A812PXH1_9DINO</name>
<feature type="region of interest" description="Disordered" evidence="1">
    <location>
        <begin position="1"/>
        <end position="24"/>
    </location>
</feature>
<dbReference type="EMBL" id="CAJNDS010002195">
    <property type="protein sequence ID" value="CAE7367150.1"/>
    <property type="molecule type" value="Genomic_DNA"/>
</dbReference>